<dbReference type="GO" id="GO:0006275">
    <property type="term" value="P:regulation of DNA replication"/>
    <property type="evidence" value="ECO:0007669"/>
    <property type="project" value="InterPro"/>
</dbReference>
<proteinExistence type="predicted"/>
<keyword evidence="4" id="KW-1185">Reference proteome</keyword>
<dbReference type="InterPro" id="IPR022786">
    <property type="entry name" value="Geminin/Multicilin"/>
</dbReference>
<sequence>MSRLLTSESPVLTKLRNNKSRRVLQVLQVSAADKDLLVSPNLMSGNGKLLKSQKKIEVFQDELLSKENTPVVPTVRRSKRKNAVPQEQVKKTTSKEETETKASSNKVSKVTKSKKTSTRKGKKQNSADPKQPKMDSFIASSSTSNTIFESNLENDRSSVLSDMQLQKSENCVESAESPSFIPRSDASLQDFKDSGIAVSPNMLTCDKPPESYWEMLAEERRVALEEALRENEQLHDQLQVLEAENSQLKGCLKEAEKLATVLRQALD</sequence>
<dbReference type="EMBL" id="CAXIEN010000001">
    <property type="protein sequence ID" value="CAL1261205.1"/>
    <property type="molecule type" value="Genomic_DNA"/>
</dbReference>
<feature type="region of interest" description="Disordered" evidence="2">
    <location>
        <begin position="70"/>
        <end position="137"/>
    </location>
</feature>
<dbReference type="Gene3D" id="1.20.5.1180">
    <property type="entry name" value="Geminin coiled-coil domain"/>
    <property type="match status" value="1"/>
</dbReference>
<feature type="compositionally biased region" description="Basic and acidic residues" evidence="2">
    <location>
        <begin position="88"/>
        <end position="100"/>
    </location>
</feature>
<name>A0AAV1YQM6_9ARAC</name>
<keyword evidence="1" id="KW-0175">Coiled coil</keyword>
<feature type="coiled-coil region" evidence="1">
    <location>
        <begin position="217"/>
        <end position="258"/>
    </location>
</feature>
<feature type="compositionally biased region" description="Basic residues" evidence="2">
    <location>
        <begin position="109"/>
        <end position="123"/>
    </location>
</feature>
<organism evidence="3 4">
    <name type="scientific">Larinioides sclopetarius</name>
    <dbReference type="NCBI Taxonomy" id="280406"/>
    <lineage>
        <taxon>Eukaryota</taxon>
        <taxon>Metazoa</taxon>
        <taxon>Ecdysozoa</taxon>
        <taxon>Arthropoda</taxon>
        <taxon>Chelicerata</taxon>
        <taxon>Arachnida</taxon>
        <taxon>Araneae</taxon>
        <taxon>Araneomorphae</taxon>
        <taxon>Entelegynae</taxon>
        <taxon>Araneoidea</taxon>
        <taxon>Araneidae</taxon>
        <taxon>Larinioides</taxon>
    </lineage>
</organism>
<evidence type="ECO:0000256" key="2">
    <source>
        <dbReference type="SAM" id="MobiDB-lite"/>
    </source>
</evidence>
<evidence type="ECO:0008006" key="5">
    <source>
        <dbReference type="Google" id="ProtNLM"/>
    </source>
</evidence>
<evidence type="ECO:0000313" key="3">
    <source>
        <dbReference type="EMBL" id="CAL1261205.1"/>
    </source>
</evidence>
<accession>A0AAV1YQM6</accession>
<evidence type="ECO:0000313" key="4">
    <source>
        <dbReference type="Proteomes" id="UP001497382"/>
    </source>
</evidence>
<protein>
    <recommendedName>
        <fullName evidence="5">Geminin</fullName>
    </recommendedName>
</protein>
<reference evidence="3 4" key="1">
    <citation type="submission" date="2024-04" db="EMBL/GenBank/DDBJ databases">
        <authorList>
            <person name="Rising A."/>
            <person name="Reimegard J."/>
            <person name="Sonavane S."/>
            <person name="Akerstrom W."/>
            <person name="Nylinder S."/>
            <person name="Hedman E."/>
            <person name="Kallberg Y."/>
        </authorList>
    </citation>
    <scope>NUCLEOTIDE SEQUENCE [LARGE SCALE GENOMIC DNA]</scope>
</reference>
<evidence type="ECO:0000256" key="1">
    <source>
        <dbReference type="SAM" id="Coils"/>
    </source>
</evidence>
<dbReference type="AlphaFoldDB" id="A0AAV1YQM6"/>
<dbReference type="SUPFAM" id="SSF111469">
    <property type="entry name" value="Geminin coiled-coil domain"/>
    <property type="match status" value="1"/>
</dbReference>
<dbReference type="Pfam" id="PF07412">
    <property type="entry name" value="Geminin"/>
    <property type="match status" value="1"/>
</dbReference>
<gene>
    <name evidence="3" type="ORF">LARSCL_LOCUS266</name>
</gene>
<dbReference type="Proteomes" id="UP001497382">
    <property type="component" value="Unassembled WGS sequence"/>
</dbReference>
<comment type="caution">
    <text evidence="3">The sequence shown here is derived from an EMBL/GenBank/DDBJ whole genome shotgun (WGS) entry which is preliminary data.</text>
</comment>